<dbReference type="PANTHER" id="PTHR21052:SF0">
    <property type="entry name" value="ALPHA-KETOGLUTARATE-DEPENDENT DIOXYGENASE ALKB HOMOLOG 7, MITOCHONDRIAL"/>
    <property type="match status" value="1"/>
</dbReference>
<keyword evidence="5" id="KW-1185">Reference proteome</keyword>
<feature type="compositionally biased region" description="Basic and acidic residues" evidence="2">
    <location>
        <begin position="29"/>
        <end position="52"/>
    </location>
</feature>
<dbReference type="PANTHER" id="PTHR21052">
    <property type="entry name" value="SPERMATOGENESIS ASSOCIATED 11-RELATED"/>
    <property type="match status" value="1"/>
</dbReference>
<dbReference type="GO" id="GO:0006631">
    <property type="term" value="P:fatty acid metabolic process"/>
    <property type="evidence" value="ECO:0007669"/>
    <property type="project" value="TreeGrafter"/>
</dbReference>
<dbReference type="Proteomes" id="UP001157006">
    <property type="component" value="Chromosome 1L"/>
</dbReference>
<feature type="domain" description="Fe2OG dioxygenase" evidence="3">
    <location>
        <begin position="167"/>
        <end position="267"/>
    </location>
</feature>
<proteinExistence type="inferred from homology"/>
<dbReference type="InterPro" id="IPR027450">
    <property type="entry name" value="AlkB-like"/>
</dbReference>
<protein>
    <recommendedName>
        <fullName evidence="3">Fe2OG dioxygenase domain-containing protein</fullName>
    </recommendedName>
</protein>
<accession>A0AAV0YL79</accession>
<evidence type="ECO:0000313" key="5">
    <source>
        <dbReference type="Proteomes" id="UP001157006"/>
    </source>
</evidence>
<dbReference type="EMBL" id="OX451736">
    <property type="protein sequence ID" value="CAI8586826.1"/>
    <property type="molecule type" value="Genomic_DNA"/>
</dbReference>
<dbReference type="Gene3D" id="2.60.120.590">
    <property type="entry name" value="Alpha-ketoglutarate-dependent dioxygenase AlkB-like"/>
    <property type="match status" value="1"/>
</dbReference>
<dbReference type="Pfam" id="PF13532">
    <property type="entry name" value="2OG-FeII_Oxy_2"/>
    <property type="match status" value="1"/>
</dbReference>
<dbReference type="InterPro" id="IPR032870">
    <property type="entry name" value="ALKBH7-like"/>
</dbReference>
<evidence type="ECO:0000256" key="2">
    <source>
        <dbReference type="SAM" id="MobiDB-lite"/>
    </source>
</evidence>
<dbReference type="AlphaFoldDB" id="A0AAV0YL79"/>
<reference evidence="4 5" key="1">
    <citation type="submission" date="2023-01" db="EMBL/GenBank/DDBJ databases">
        <authorList>
            <person name="Kreplak J."/>
        </authorList>
    </citation>
    <scope>NUCLEOTIDE SEQUENCE [LARGE SCALE GENOMIC DNA]</scope>
</reference>
<evidence type="ECO:0000256" key="1">
    <source>
        <dbReference type="ARBA" id="ARBA00007879"/>
    </source>
</evidence>
<dbReference type="InterPro" id="IPR037151">
    <property type="entry name" value="AlkB-like_sf"/>
</dbReference>
<dbReference type="GO" id="GO:0005759">
    <property type="term" value="C:mitochondrial matrix"/>
    <property type="evidence" value="ECO:0007669"/>
    <property type="project" value="TreeGrafter"/>
</dbReference>
<dbReference type="PROSITE" id="PS51471">
    <property type="entry name" value="FE2OG_OXY"/>
    <property type="match status" value="1"/>
</dbReference>
<dbReference type="InterPro" id="IPR005123">
    <property type="entry name" value="Oxoglu/Fe-dep_dioxygenase_dom"/>
</dbReference>
<dbReference type="GO" id="GO:0006974">
    <property type="term" value="P:DNA damage response"/>
    <property type="evidence" value="ECO:0007669"/>
    <property type="project" value="InterPro"/>
</dbReference>
<feature type="region of interest" description="Disordered" evidence="2">
    <location>
        <begin position="1"/>
        <end position="82"/>
    </location>
</feature>
<evidence type="ECO:0000259" key="3">
    <source>
        <dbReference type="PROSITE" id="PS51471"/>
    </source>
</evidence>
<name>A0AAV0YL79_VICFA</name>
<evidence type="ECO:0000313" key="4">
    <source>
        <dbReference type="EMBL" id="CAI8586826.1"/>
    </source>
</evidence>
<feature type="compositionally biased region" description="Acidic residues" evidence="2">
    <location>
        <begin position="1"/>
        <end position="10"/>
    </location>
</feature>
<sequence>MMMVDEDDEEEHQRSVLEQVFGPSISDDCDGRSDSDSDMEEQHQKTVLEKVFGHSSSDEDTNDVRSEFDFDSDSNSNNCKEKKNNWEPIEEVKGLWMLRNFLSIHQQSRLLSAIESEQWFTQPSINQAMRFGYQNLPHWAIKLSHSIHRSCSESSFLPPNLLQREPLFDQMIANFYQPGEGIAPHVDLLRFEDAIAIVSLESSCVMHFSLEEQSVPVLLTPGSLVIMFGDARYLWNHEINRKPGFQSWRGQFLNQTTRTSVTLRKLCSSAPPI</sequence>
<comment type="similarity">
    <text evidence="1">Belongs to the alkB family.</text>
</comment>
<dbReference type="SUPFAM" id="SSF51197">
    <property type="entry name" value="Clavaminate synthase-like"/>
    <property type="match status" value="1"/>
</dbReference>
<gene>
    <name evidence="4" type="ORF">VFH_I271920</name>
</gene>
<organism evidence="4 5">
    <name type="scientific">Vicia faba</name>
    <name type="common">Broad bean</name>
    <name type="synonym">Faba vulgaris</name>
    <dbReference type="NCBI Taxonomy" id="3906"/>
    <lineage>
        <taxon>Eukaryota</taxon>
        <taxon>Viridiplantae</taxon>
        <taxon>Streptophyta</taxon>
        <taxon>Embryophyta</taxon>
        <taxon>Tracheophyta</taxon>
        <taxon>Spermatophyta</taxon>
        <taxon>Magnoliopsida</taxon>
        <taxon>eudicotyledons</taxon>
        <taxon>Gunneridae</taxon>
        <taxon>Pentapetalae</taxon>
        <taxon>rosids</taxon>
        <taxon>fabids</taxon>
        <taxon>Fabales</taxon>
        <taxon>Fabaceae</taxon>
        <taxon>Papilionoideae</taxon>
        <taxon>50 kb inversion clade</taxon>
        <taxon>NPAAA clade</taxon>
        <taxon>Hologalegina</taxon>
        <taxon>IRL clade</taxon>
        <taxon>Fabeae</taxon>
        <taxon>Vicia</taxon>
    </lineage>
</organism>